<dbReference type="InterPro" id="IPR022646">
    <property type="entry name" value="SecD/SecF_CS"/>
</dbReference>
<keyword evidence="3 9" id="KW-1003">Cell membrane</keyword>
<reference evidence="11 12" key="1">
    <citation type="journal article" date="2016" name="Nat. Commun.">
        <title>Thousands of microbial genomes shed light on interconnected biogeochemical processes in an aquifer system.</title>
        <authorList>
            <person name="Anantharaman K."/>
            <person name="Brown C.T."/>
            <person name="Hug L.A."/>
            <person name="Sharon I."/>
            <person name="Castelle C.J."/>
            <person name="Probst A.J."/>
            <person name="Thomas B.C."/>
            <person name="Singh A."/>
            <person name="Wilkins M.J."/>
            <person name="Karaoz U."/>
            <person name="Brodie E.L."/>
            <person name="Williams K.H."/>
            <person name="Hubbard S.S."/>
            <person name="Banfield J.F."/>
        </authorList>
    </citation>
    <scope>NUCLEOTIDE SEQUENCE [LARGE SCALE GENOMIC DNA]</scope>
</reference>
<proteinExistence type="inferred from homology"/>
<dbReference type="GO" id="GO:0043952">
    <property type="term" value="P:protein transport by the Sec complex"/>
    <property type="evidence" value="ECO:0007669"/>
    <property type="project" value="UniProtKB-UniRule"/>
</dbReference>
<evidence type="ECO:0000259" key="10">
    <source>
        <dbReference type="Pfam" id="PF02355"/>
    </source>
</evidence>
<feature type="domain" description="Protein export membrane protein SecD/SecF C-terminal" evidence="10">
    <location>
        <begin position="107"/>
        <end position="293"/>
    </location>
</feature>
<comment type="subunit">
    <text evidence="9">Forms a complex with SecD. Part of the essential Sec protein translocation apparatus which comprises SecA, SecYEG and auxiliary proteins SecDF. Other proteins may also be involved.</text>
</comment>
<dbReference type="GO" id="GO:0065002">
    <property type="term" value="P:intracellular protein transmembrane transport"/>
    <property type="evidence" value="ECO:0007669"/>
    <property type="project" value="UniProtKB-UniRule"/>
</dbReference>
<dbReference type="STRING" id="1802410.A3H75_01075"/>
<dbReference type="PANTHER" id="PTHR30081:SF8">
    <property type="entry name" value="PROTEIN TRANSLOCASE SUBUNIT SECF"/>
    <property type="match status" value="1"/>
</dbReference>
<evidence type="ECO:0000256" key="8">
    <source>
        <dbReference type="ARBA" id="ARBA00023136"/>
    </source>
</evidence>
<feature type="transmembrane region" description="Helical" evidence="9">
    <location>
        <begin position="12"/>
        <end position="31"/>
    </location>
</feature>
<sequence>MIHVVKHKNFWFIFSGALTILSIIAISIWGLKPAIDFTGGTLIEMQFTGVRPEKIVVEEVFQKTKLEHVQLQPLGDSGFLARLPFIDAQKHTELSGNMDGAFRDAWREERFDTIGPSVSKELKTNTAYAIFWAALSITLYIAWAFRRVSEPVKSWKYGISAIIALLHDIIIPTGVFAVLGHFLGMEVDVLFVTALLTIMGFSVHDTIVTFDRIRENLLKRRHDAFETIVEDSINQTIARSINTTLTTLLSLFAVLLFGGEMIRPFALALIIGIGCGAYSSIFLASLLLVQWNRRGK</sequence>
<dbReference type="GO" id="GO:0005886">
    <property type="term" value="C:plasma membrane"/>
    <property type="evidence" value="ECO:0007669"/>
    <property type="project" value="UniProtKB-SubCell"/>
</dbReference>
<feature type="transmembrane region" description="Helical" evidence="9">
    <location>
        <begin position="265"/>
        <end position="289"/>
    </location>
</feature>
<gene>
    <name evidence="9" type="primary">secF</name>
    <name evidence="11" type="ORF">A3H75_01075</name>
</gene>
<dbReference type="PRINTS" id="PR01755">
    <property type="entry name" value="SECFTRNLCASE"/>
</dbReference>
<dbReference type="EMBL" id="MGES01000046">
    <property type="protein sequence ID" value="OGL88451.1"/>
    <property type="molecule type" value="Genomic_DNA"/>
</dbReference>
<comment type="function">
    <text evidence="9">Part of the Sec protein translocase complex. Interacts with the SecYEG preprotein conducting channel. SecDF uses the proton motive force (PMF) to complete protein translocation after the ATP-dependent function of SecA.</text>
</comment>
<accession>A0A1F7VDD6</accession>
<dbReference type="InterPro" id="IPR022813">
    <property type="entry name" value="SecD/SecF_arch_bac"/>
</dbReference>
<evidence type="ECO:0000256" key="4">
    <source>
        <dbReference type="ARBA" id="ARBA00022692"/>
    </source>
</evidence>
<dbReference type="PANTHER" id="PTHR30081">
    <property type="entry name" value="PROTEIN-EXPORT MEMBRANE PROTEIN SEC"/>
    <property type="match status" value="1"/>
</dbReference>
<feature type="transmembrane region" description="Helical" evidence="9">
    <location>
        <begin position="189"/>
        <end position="210"/>
    </location>
</feature>
<dbReference type="Proteomes" id="UP000176678">
    <property type="component" value="Unassembled WGS sequence"/>
</dbReference>
<evidence type="ECO:0000256" key="9">
    <source>
        <dbReference type="HAMAP-Rule" id="MF_01464"/>
    </source>
</evidence>
<keyword evidence="8 9" id="KW-0472">Membrane</keyword>
<protein>
    <recommendedName>
        <fullName evidence="9">Protein-export membrane protein SecF</fullName>
    </recommendedName>
</protein>
<dbReference type="GO" id="GO:0015450">
    <property type="term" value="F:protein-transporting ATPase activity"/>
    <property type="evidence" value="ECO:0007669"/>
    <property type="project" value="InterPro"/>
</dbReference>
<feature type="transmembrane region" description="Helical" evidence="9">
    <location>
        <begin position="126"/>
        <end position="145"/>
    </location>
</feature>
<evidence type="ECO:0000256" key="7">
    <source>
        <dbReference type="ARBA" id="ARBA00023010"/>
    </source>
</evidence>
<dbReference type="SUPFAM" id="SSF82866">
    <property type="entry name" value="Multidrug efflux transporter AcrB transmembrane domain"/>
    <property type="match status" value="1"/>
</dbReference>
<evidence type="ECO:0000313" key="11">
    <source>
        <dbReference type="EMBL" id="OGL88451.1"/>
    </source>
</evidence>
<evidence type="ECO:0000256" key="3">
    <source>
        <dbReference type="ARBA" id="ARBA00022475"/>
    </source>
</evidence>
<dbReference type="Gene3D" id="1.20.1640.10">
    <property type="entry name" value="Multidrug efflux transporter AcrB transmembrane domain"/>
    <property type="match status" value="1"/>
</dbReference>
<keyword evidence="7 9" id="KW-0811">Translocation</keyword>
<comment type="similarity">
    <text evidence="9">Belongs to the SecD/SecF family. SecF subfamily.</text>
</comment>
<dbReference type="InterPro" id="IPR048634">
    <property type="entry name" value="SecD_SecF_C"/>
</dbReference>
<keyword evidence="2 9" id="KW-0813">Transport</keyword>
<evidence type="ECO:0000256" key="2">
    <source>
        <dbReference type="ARBA" id="ARBA00022448"/>
    </source>
</evidence>
<dbReference type="HAMAP" id="MF_01464_B">
    <property type="entry name" value="SecF_B"/>
    <property type="match status" value="1"/>
</dbReference>
<name>A0A1F7VDD6_9BACT</name>
<feature type="transmembrane region" description="Helical" evidence="9">
    <location>
        <begin position="241"/>
        <end position="259"/>
    </location>
</feature>
<dbReference type="Pfam" id="PF02355">
    <property type="entry name" value="SecD_SecF_C"/>
    <property type="match status" value="1"/>
</dbReference>
<dbReference type="InterPro" id="IPR022645">
    <property type="entry name" value="SecD/SecF_bac"/>
</dbReference>
<evidence type="ECO:0000256" key="1">
    <source>
        <dbReference type="ARBA" id="ARBA00004651"/>
    </source>
</evidence>
<dbReference type="NCBIfam" id="TIGR00966">
    <property type="entry name" value="transloc_SecF"/>
    <property type="match status" value="1"/>
</dbReference>
<comment type="subcellular location">
    <subcellularLocation>
        <location evidence="1 9">Cell membrane</location>
        <topology evidence="1 9">Multi-pass membrane protein</topology>
    </subcellularLocation>
</comment>
<dbReference type="Pfam" id="PF07549">
    <property type="entry name" value="Sec_GG"/>
    <property type="match status" value="1"/>
</dbReference>
<feature type="transmembrane region" description="Helical" evidence="9">
    <location>
        <begin position="157"/>
        <end position="183"/>
    </location>
</feature>
<keyword evidence="6 9" id="KW-1133">Transmembrane helix</keyword>
<evidence type="ECO:0000256" key="5">
    <source>
        <dbReference type="ARBA" id="ARBA00022927"/>
    </source>
</evidence>
<evidence type="ECO:0000313" key="12">
    <source>
        <dbReference type="Proteomes" id="UP000176678"/>
    </source>
</evidence>
<dbReference type="GO" id="GO:0006605">
    <property type="term" value="P:protein targeting"/>
    <property type="evidence" value="ECO:0007669"/>
    <property type="project" value="UniProtKB-UniRule"/>
</dbReference>
<organism evidence="11 12">
    <name type="scientific">Candidatus Uhrbacteria bacterium RIFCSPLOWO2_02_FULL_51_9</name>
    <dbReference type="NCBI Taxonomy" id="1802410"/>
    <lineage>
        <taxon>Bacteria</taxon>
        <taxon>Candidatus Uhriibacteriota</taxon>
    </lineage>
</organism>
<comment type="caution">
    <text evidence="11">The sequence shown here is derived from an EMBL/GenBank/DDBJ whole genome shotgun (WGS) entry which is preliminary data.</text>
</comment>
<dbReference type="AlphaFoldDB" id="A0A1F7VDD6"/>
<keyword evidence="5 9" id="KW-0653">Protein transport</keyword>
<dbReference type="InterPro" id="IPR005665">
    <property type="entry name" value="SecF_bac"/>
</dbReference>
<evidence type="ECO:0000256" key="6">
    <source>
        <dbReference type="ARBA" id="ARBA00022989"/>
    </source>
</evidence>
<keyword evidence="4 9" id="KW-0812">Transmembrane</keyword>